<gene>
    <name evidence="1" type="ORF">SDC9_117108</name>
</gene>
<dbReference type="EMBL" id="VSSQ01023307">
    <property type="protein sequence ID" value="MPM70155.1"/>
    <property type="molecule type" value="Genomic_DNA"/>
</dbReference>
<reference evidence="1" key="1">
    <citation type="submission" date="2019-08" db="EMBL/GenBank/DDBJ databases">
        <authorList>
            <person name="Kucharzyk K."/>
            <person name="Murdoch R.W."/>
            <person name="Higgins S."/>
            <person name="Loffler F."/>
        </authorList>
    </citation>
    <scope>NUCLEOTIDE SEQUENCE</scope>
</reference>
<evidence type="ECO:0000313" key="1">
    <source>
        <dbReference type="EMBL" id="MPM70155.1"/>
    </source>
</evidence>
<sequence length="413" mass="48585">MEQNKRLSDFEQFIFTLEITQTKHDFETVFQLIPFSSAYPELSFGFIPYFAASTISVIELLQKNKLISCSNDFVQIDERRLKNIRAKIKVFDAHCSTSMRILGNIDYIQDQIFKESNNFRYLSRGEQHTNLGIYFDEENRVIGNTHYWYYVMQDSRIVKKSLETIKKLYRDYPEQFSFEKNGKEAYSLAGDIGQMVVIILKMLNGGTFKDAPSVENFKPNVFYSDVNVDQRELFSNNTTVGKPIFIFVLHILTSINFVLYVVNACEKGDIGWWLKINYMAYYYCISRLRDLEKLCSRNGVADRDLSELLREVSLEAENLIKQDFRNCLMHASFSKDGKFLIADKYFDKCTPLFGLVETFFDGTSYYDFKREIMYRLTRISRILSKWLDLNTTKTLVVENHERNWISFDSLRSK</sequence>
<dbReference type="AlphaFoldDB" id="A0A645BY29"/>
<comment type="caution">
    <text evidence="1">The sequence shown here is derived from an EMBL/GenBank/DDBJ whole genome shotgun (WGS) entry which is preliminary data.</text>
</comment>
<organism evidence="1">
    <name type="scientific">bioreactor metagenome</name>
    <dbReference type="NCBI Taxonomy" id="1076179"/>
    <lineage>
        <taxon>unclassified sequences</taxon>
        <taxon>metagenomes</taxon>
        <taxon>ecological metagenomes</taxon>
    </lineage>
</organism>
<protein>
    <submittedName>
        <fullName evidence="1">Uncharacterized protein</fullName>
    </submittedName>
</protein>
<accession>A0A645BY29</accession>
<proteinExistence type="predicted"/>
<name>A0A645BY29_9ZZZZ</name>